<dbReference type="PANTHER" id="PTHR12126:SF11">
    <property type="entry name" value="NADH DEHYDROGENASE [UBIQUINONE] 1 ALPHA SUBCOMPLEX SUBUNIT 9, MITOCHONDRIAL"/>
    <property type="match status" value="1"/>
</dbReference>
<dbReference type="Pfam" id="PF13460">
    <property type="entry name" value="NAD_binding_10"/>
    <property type="match status" value="1"/>
</dbReference>
<proteinExistence type="predicted"/>
<feature type="domain" description="NAD(P)-binding" evidence="1">
    <location>
        <begin position="7"/>
        <end position="153"/>
    </location>
</feature>
<evidence type="ECO:0000313" key="3">
    <source>
        <dbReference type="Proteomes" id="UP001589776"/>
    </source>
</evidence>
<dbReference type="Proteomes" id="UP001589776">
    <property type="component" value="Unassembled WGS sequence"/>
</dbReference>
<dbReference type="EMBL" id="JBHLWN010000019">
    <property type="protein sequence ID" value="MFC0211462.1"/>
    <property type="molecule type" value="Genomic_DNA"/>
</dbReference>
<gene>
    <name evidence="2" type="ORF">ACFFK0_03195</name>
</gene>
<keyword evidence="3" id="KW-1185">Reference proteome</keyword>
<dbReference type="PANTHER" id="PTHR12126">
    <property type="entry name" value="NADH-UBIQUINONE OXIDOREDUCTASE 39 KDA SUBUNIT-RELATED"/>
    <property type="match status" value="1"/>
</dbReference>
<name>A0ABV6DFQ2_9BACL</name>
<reference evidence="2 3" key="1">
    <citation type="submission" date="2024-09" db="EMBL/GenBank/DDBJ databases">
        <authorList>
            <person name="Sun Q."/>
            <person name="Mori K."/>
        </authorList>
    </citation>
    <scope>NUCLEOTIDE SEQUENCE [LARGE SCALE GENOMIC DNA]</scope>
    <source>
        <strain evidence="2 3">CCM 7759</strain>
    </source>
</reference>
<dbReference type="RefSeq" id="WP_377468441.1">
    <property type="nucleotide sequence ID" value="NZ_JBHLWN010000019.1"/>
</dbReference>
<sequence>MIVFLTGATGYVGAAVLKKLLEEGHEVRCLVRRKTALTSANPKAAGKIVEVHGDLLEPSSYSESLRGADAVIHLVGIIREKPGRGVTFQRIHAEGTGRLVDAAKEAGVPRFVHMSALGAREGAVSGYHRSKWDAEQRLRASGIAHVIFRPSVIFGPGDEFVNMLKGIVKAPVTPVFGSGLYRMQPVSIRTVADIFAKALHTEKLNEAYEVGGPEQIPFTGMLKEIGRALGKQRLNLLHVPLFVTKPLVNALHRMPGFPITRDQLIMLLEENICRDGNRFTRDYDVSEIRFADGIRDYLTR</sequence>
<comment type="caution">
    <text evidence="2">The sequence shown here is derived from an EMBL/GenBank/DDBJ whole genome shotgun (WGS) entry which is preliminary data.</text>
</comment>
<accession>A0ABV6DFQ2</accession>
<dbReference type="InterPro" id="IPR016040">
    <property type="entry name" value="NAD(P)-bd_dom"/>
</dbReference>
<dbReference type="SUPFAM" id="SSF51735">
    <property type="entry name" value="NAD(P)-binding Rossmann-fold domains"/>
    <property type="match status" value="1"/>
</dbReference>
<organism evidence="2 3">
    <name type="scientific">Paenibacillus chartarius</name>
    <dbReference type="NCBI Taxonomy" id="747481"/>
    <lineage>
        <taxon>Bacteria</taxon>
        <taxon>Bacillati</taxon>
        <taxon>Bacillota</taxon>
        <taxon>Bacilli</taxon>
        <taxon>Bacillales</taxon>
        <taxon>Paenibacillaceae</taxon>
        <taxon>Paenibacillus</taxon>
    </lineage>
</organism>
<protein>
    <submittedName>
        <fullName evidence="2">NAD-dependent epimerase/dehydratase family protein</fullName>
    </submittedName>
</protein>
<evidence type="ECO:0000259" key="1">
    <source>
        <dbReference type="Pfam" id="PF13460"/>
    </source>
</evidence>
<evidence type="ECO:0000313" key="2">
    <source>
        <dbReference type="EMBL" id="MFC0211462.1"/>
    </source>
</evidence>
<dbReference type="InterPro" id="IPR036291">
    <property type="entry name" value="NAD(P)-bd_dom_sf"/>
</dbReference>
<dbReference type="Gene3D" id="3.40.50.720">
    <property type="entry name" value="NAD(P)-binding Rossmann-like Domain"/>
    <property type="match status" value="1"/>
</dbReference>
<dbReference type="InterPro" id="IPR051207">
    <property type="entry name" value="ComplexI_NDUFA9_subunit"/>
</dbReference>